<evidence type="ECO:0000256" key="6">
    <source>
        <dbReference type="PROSITE-ProRule" id="PRU00284"/>
    </source>
</evidence>
<evidence type="ECO:0000256" key="5">
    <source>
        <dbReference type="ARBA" id="ARBA00029447"/>
    </source>
</evidence>
<feature type="domain" description="Methyl-accepting transducer" evidence="8">
    <location>
        <begin position="297"/>
        <end position="533"/>
    </location>
</feature>
<dbReference type="CDD" id="cd06225">
    <property type="entry name" value="HAMP"/>
    <property type="match status" value="1"/>
</dbReference>
<dbReference type="Gene3D" id="6.10.340.10">
    <property type="match status" value="1"/>
</dbReference>
<comment type="caution">
    <text evidence="10">The sequence shown here is derived from an EMBL/GenBank/DDBJ whole genome shotgun (WGS) entry which is preliminary data.</text>
</comment>
<dbReference type="PROSITE" id="PS50885">
    <property type="entry name" value="HAMP"/>
    <property type="match status" value="1"/>
</dbReference>
<dbReference type="GO" id="GO:0007165">
    <property type="term" value="P:signal transduction"/>
    <property type="evidence" value="ECO:0007669"/>
    <property type="project" value="UniProtKB-KW"/>
</dbReference>
<proteinExistence type="inferred from homology"/>
<sequence>MNVRKKARLSFFTKNLLLSSINIILIGAVLIVASYYTEKRILIDQLHSQVKTVTSEWAEALDAKTVQSAIDEASYDGPVQAKLRDIMDTISRYNPSIAQAYLFEPELVDGTKTSLVAVPTHLVDPLKEGNLNIGDLYEQPQIHADAVEVMLDTKEPVLTNYYDDAYGTWVTILYPIMDDTGKIFAYFGVDTDASSIPNGLHKMLVFGWSLLGGFLVLILAVQYWIVRRTLSPIQALIKGIEEVSEGNLGVSIKTGSDDLGIINEKFNHMVANMNETMLKVQATSDHLADSARHLHSTSEVNKTHNNAINSNIQMIATSVVQQKHSSEESSRSINEMATAIETIAHSSVNAAGDAQDVESKSAEGDVIVRNMAQQMQLITEFVTTTSDTVKLLDQRSQQIGSILGLITGIANQTNLLALNAAIEASRVGEHGKGFAVVAGEVRKLAEQSRGSVDQISGLVHEIQEEIRQTAEAMSSGTQVVAQGMTLAVDTGRLFTDILASSRKVSMQIQEVSTAAQQMSAGTEELSATSDQLNSNIRSTATSADTISEAVEKQKEQMDAIVKSSDELSASAEELNTLIKRFRVKRH</sequence>
<evidence type="ECO:0000256" key="7">
    <source>
        <dbReference type="SAM" id="Phobius"/>
    </source>
</evidence>
<dbReference type="PROSITE" id="PS50111">
    <property type="entry name" value="CHEMOTAXIS_TRANSDUC_2"/>
    <property type="match status" value="1"/>
</dbReference>
<dbReference type="GO" id="GO:0006935">
    <property type="term" value="P:chemotaxis"/>
    <property type="evidence" value="ECO:0007669"/>
    <property type="project" value="InterPro"/>
</dbReference>
<accession>A0A7W5AY72</accession>
<keyword evidence="7" id="KW-0812">Transmembrane</keyword>
<dbReference type="AlphaFoldDB" id="A0A7W5AY72"/>
<dbReference type="PRINTS" id="PR00260">
    <property type="entry name" value="CHEMTRNSDUCR"/>
</dbReference>
<gene>
    <name evidence="10" type="ORF">FHS18_002844</name>
</gene>
<dbReference type="SMART" id="SM00283">
    <property type="entry name" value="MA"/>
    <property type="match status" value="1"/>
</dbReference>
<evidence type="ECO:0000313" key="10">
    <source>
        <dbReference type="EMBL" id="MBB3110777.1"/>
    </source>
</evidence>
<dbReference type="Pfam" id="PF00672">
    <property type="entry name" value="HAMP"/>
    <property type="match status" value="1"/>
</dbReference>
<evidence type="ECO:0000256" key="2">
    <source>
        <dbReference type="ARBA" id="ARBA00022475"/>
    </source>
</evidence>
<keyword evidence="11" id="KW-1185">Reference proteome</keyword>
<dbReference type="EMBL" id="JACHXK010000005">
    <property type="protein sequence ID" value="MBB3110777.1"/>
    <property type="molecule type" value="Genomic_DNA"/>
</dbReference>
<dbReference type="RefSeq" id="WP_183600663.1">
    <property type="nucleotide sequence ID" value="NZ_JACHXK010000005.1"/>
</dbReference>
<dbReference type="Gene3D" id="1.10.287.950">
    <property type="entry name" value="Methyl-accepting chemotaxis protein"/>
    <property type="match status" value="1"/>
</dbReference>
<dbReference type="PANTHER" id="PTHR32089">
    <property type="entry name" value="METHYL-ACCEPTING CHEMOTAXIS PROTEIN MCPB"/>
    <property type="match status" value="1"/>
</dbReference>
<dbReference type="Proteomes" id="UP000570361">
    <property type="component" value="Unassembled WGS sequence"/>
</dbReference>
<feature type="domain" description="HAMP" evidence="9">
    <location>
        <begin position="227"/>
        <end position="278"/>
    </location>
</feature>
<name>A0A7W5AY72_9BACL</name>
<dbReference type="SMART" id="SM00304">
    <property type="entry name" value="HAMP"/>
    <property type="match status" value="1"/>
</dbReference>
<evidence type="ECO:0000259" key="9">
    <source>
        <dbReference type="PROSITE" id="PS50885"/>
    </source>
</evidence>
<dbReference type="CDD" id="cd11386">
    <property type="entry name" value="MCP_signal"/>
    <property type="match status" value="1"/>
</dbReference>
<dbReference type="Pfam" id="PF00015">
    <property type="entry name" value="MCPsignal"/>
    <property type="match status" value="1"/>
</dbReference>
<protein>
    <submittedName>
        <fullName evidence="10">Methyl-accepting chemotaxis protein</fullName>
    </submittedName>
</protein>
<reference evidence="10 11" key="1">
    <citation type="submission" date="2020-08" db="EMBL/GenBank/DDBJ databases">
        <title>Genomic Encyclopedia of Type Strains, Phase III (KMG-III): the genomes of soil and plant-associated and newly described type strains.</title>
        <authorList>
            <person name="Whitman W."/>
        </authorList>
    </citation>
    <scope>NUCLEOTIDE SEQUENCE [LARGE SCALE GENOMIC DNA]</scope>
    <source>
        <strain evidence="10 11">CECT 5862</strain>
    </source>
</reference>
<dbReference type="InterPro" id="IPR004090">
    <property type="entry name" value="Chemotax_Me-accpt_rcpt"/>
</dbReference>
<evidence type="ECO:0000256" key="1">
    <source>
        <dbReference type="ARBA" id="ARBA00004236"/>
    </source>
</evidence>
<organism evidence="10 11">
    <name type="scientific">Paenibacillus phyllosphaerae</name>
    <dbReference type="NCBI Taxonomy" id="274593"/>
    <lineage>
        <taxon>Bacteria</taxon>
        <taxon>Bacillati</taxon>
        <taxon>Bacillota</taxon>
        <taxon>Bacilli</taxon>
        <taxon>Bacillales</taxon>
        <taxon>Paenibacillaceae</taxon>
        <taxon>Paenibacillus</taxon>
    </lineage>
</organism>
<evidence type="ECO:0000313" key="11">
    <source>
        <dbReference type="Proteomes" id="UP000570361"/>
    </source>
</evidence>
<evidence type="ECO:0000259" key="8">
    <source>
        <dbReference type="PROSITE" id="PS50111"/>
    </source>
</evidence>
<dbReference type="GO" id="GO:0004888">
    <property type="term" value="F:transmembrane signaling receptor activity"/>
    <property type="evidence" value="ECO:0007669"/>
    <property type="project" value="InterPro"/>
</dbReference>
<dbReference type="SUPFAM" id="SSF58104">
    <property type="entry name" value="Methyl-accepting chemotaxis protein (MCP) signaling domain"/>
    <property type="match status" value="1"/>
</dbReference>
<dbReference type="GO" id="GO:0005886">
    <property type="term" value="C:plasma membrane"/>
    <property type="evidence" value="ECO:0007669"/>
    <property type="project" value="UniProtKB-SubCell"/>
</dbReference>
<keyword evidence="3 7" id="KW-0472">Membrane</keyword>
<feature type="transmembrane region" description="Helical" evidence="7">
    <location>
        <begin position="204"/>
        <end position="225"/>
    </location>
</feature>
<dbReference type="PANTHER" id="PTHR32089:SF112">
    <property type="entry name" value="LYSOZYME-LIKE PROTEIN-RELATED"/>
    <property type="match status" value="1"/>
</dbReference>
<keyword evidence="7" id="KW-1133">Transmembrane helix</keyword>
<feature type="transmembrane region" description="Helical" evidence="7">
    <location>
        <begin position="16"/>
        <end position="36"/>
    </location>
</feature>
<dbReference type="InterPro" id="IPR004089">
    <property type="entry name" value="MCPsignal_dom"/>
</dbReference>
<comment type="subcellular location">
    <subcellularLocation>
        <location evidence="1">Cell membrane</location>
    </subcellularLocation>
</comment>
<evidence type="ECO:0000256" key="3">
    <source>
        <dbReference type="ARBA" id="ARBA00023136"/>
    </source>
</evidence>
<dbReference type="InterPro" id="IPR003660">
    <property type="entry name" value="HAMP_dom"/>
</dbReference>
<evidence type="ECO:0000256" key="4">
    <source>
        <dbReference type="ARBA" id="ARBA00023224"/>
    </source>
</evidence>
<keyword evidence="2" id="KW-1003">Cell membrane</keyword>
<comment type="similarity">
    <text evidence="5">Belongs to the methyl-accepting chemotaxis (MCP) protein family.</text>
</comment>
<keyword evidence="4 6" id="KW-0807">Transducer</keyword>